<evidence type="ECO:0000256" key="1">
    <source>
        <dbReference type="SAM" id="MobiDB-lite"/>
    </source>
</evidence>
<dbReference type="Proteomes" id="UP000322634">
    <property type="component" value="Unassembled WGS sequence"/>
</dbReference>
<reference evidence="2 3" key="1">
    <citation type="submission" date="2019-08" db="EMBL/GenBank/DDBJ databases">
        <title>Actinomadura sp. nov. CYP1-5 isolated from mountain soil.</title>
        <authorList>
            <person name="Songsumanus A."/>
            <person name="Kuncharoen N."/>
            <person name="Kudo T."/>
            <person name="Yuki M."/>
            <person name="Igarashi Y."/>
            <person name="Tanasupawat S."/>
        </authorList>
    </citation>
    <scope>NUCLEOTIDE SEQUENCE [LARGE SCALE GENOMIC DNA]</scope>
    <source>
        <strain evidence="2 3">GKU157</strain>
    </source>
</reference>
<feature type="region of interest" description="Disordered" evidence="1">
    <location>
        <begin position="140"/>
        <end position="162"/>
    </location>
</feature>
<gene>
    <name evidence="2" type="ORF">FXF65_37820</name>
</gene>
<dbReference type="InterPro" id="IPR036412">
    <property type="entry name" value="HAD-like_sf"/>
</dbReference>
<keyword evidence="3" id="KW-1185">Reference proteome</keyword>
<comment type="caution">
    <text evidence="2">The sequence shown here is derived from an EMBL/GenBank/DDBJ whole genome shotgun (WGS) entry which is preliminary data.</text>
</comment>
<dbReference type="RefSeq" id="WP_148354994.1">
    <property type="nucleotide sequence ID" value="NZ_JBHSBF010000002.1"/>
</dbReference>
<proteinExistence type="predicted"/>
<dbReference type="AlphaFoldDB" id="A0A5D0TR79"/>
<dbReference type="SUPFAM" id="SSF56784">
    <property type="entry name" value="HAD-like"/>
    <property type="match status" value="1"/>
</dbReference>
<protein>
    <submittedName>
        <fullName evidence="2">Uncharacterized protein</fullName>
    </submittedName>
</protein>
<evidence type="ECO:0000313" key="3">
    <source>
        <dbReference type="Proteomes" id="UP000322634"/>
    </source>
</evidence>
<evidence type="ECO:0000313" key="2">
    <source>
        <dbReference type="EMBL" id="TYC08648.1"/>
    </source>
</evidence>
<sequence length="184" mass="19307">MRGRSLIAGWPEIRCVAVDHQVLVTSTTNWTRLERVVPSGYEGFLTLNLGVVARLLDTALITDPAVLPVLAQLREAGLEVVVVPSGDSADPARTVPVQTITAAAGRPTEQVCYVGPEGLVDVGPAMAARMRVVVVAPPEHDPQVSVGQQSQRPATGSEVPAGARLITDLLELPALLTGSPGRAR</sequence>
<dbReference type="EMBL" id="VSFF01000016">
    <property type="protein sequence ID" value="TYC08648.1"/>
    <property type="molecule type" value="Genomic_DNA"/>
</dbReference>
<dbReference type="OrthoDB" id="3474760at2"/>
<organism evidence="2 3">
    <name type="scientific">Actinomadura syzygii</name>
    <dbReference type="NCBI Taxonomy" id="1427538"/>
    <lineage>
        <taxon>Bacteria</taxon>
        <taxon>Bacillati</taxon>
        <taxon>Actinomycetota</taxon>
        <taxon>Actinomycetes</taxon>
        <taxon>Streptosporangiales</taxon>
        <taxon>Thermomonosporaceae</taxon>
        <taxon>Actinomadura</taxon>
    </lineage>
</organism>
<name>A0A5D0TR79_9ACTN</name>
<accession>A0A5D0TR79</accession>
<feature type="compositionally biased region" description="Polar residues" evidence="1">
    <location>
        <begin position="145"/>
        <end position="154"/>
    </location>
</feature>